<dbReference type="InterPro" id="IPR011990">
    <property type="entry name" value="TPR-like_helical_dom_sf"/>
</dbReference>
<reference evidence="10" key="1">
    <citation type="journal article" date="2019" name="Int. J. Syst. Evol. Microbiol.">
        <title>The Global Catalogue of Microorganisms (GCM) 10K type strain sequencing project: providing services to taxonomists for standard genome sequencing and annotation.</title>
        <authorList>
            <consortium name="The Broad Institute Genomics Platform"/>
            <consortium name="The Broad Institute Genome Sequencing Center for Infectious Disease"/>
            <person name="Wu L."/>
            <person name="Ma J."/>
        </authorList>
    </citation>
    <scope>NUCLEOTIDE SEQUENCE [LARGE SCALE GENOMIC DNA]</scope>
    <source>
        <strain evidence="10">JCM 18326</strain>
    </source>
</reference>
<keyword evidence="4" id="KW-0802">TPR repeat</keyword>
<keyword evidence="7" id="KW-1133">Transmembrane helix</keyword>
<keyword evidence="7" id="KW-0472">Membrane</keyword>
<evidence type="ECO:0000256" key="3">
    <source>
        <dbReference type="ARBA" id="ARBA00022737"/>
    </source>
</evidence>
<keyword evidence="2" id="KW-0963">Cytoplasm</keyword>
<dbReference type="PANTHER" id="PTHR46630:SF1">
    <property type="entry name" value="TETRATRICOPEPTIDE REPEAT PROTEIN 29"/>
    <property type="match status" value="1"/>
</dbReference>
<keyword evidence="10" id="KW-1185">Reference proteome</keyword>
<evidence type="ECO:0000313" key="10">
    <source>
        <dbReference type="Proteomes" id="UP001500298"/>
    </source>
</evidence>
<dbReference type="InterPro" id="IPR036457">
    <property type="entry name" value="PPM-type-like_dom_sf"/>
</dbReference>
<comment type="caution">
    <text evidence="9">The sequence shown here is derived from an EMBL/GenBank/DDBJ whole genome shotgun (WGS) entry which is preliminary data.</text>
</comment>
<dbReference type="SMART" id="SM00028">
    <property type="entry name" value="TPR"/>
    <property type="match status" value="7"/>
</dbReference>
<dbReference type="Gene3D" id="3.60.40.10">
    <property type="entry name" value="PPM-type phosphatase domain"/>
    <property type="match status" value="1"/>
</dbReference>
<dbReference type="InterPro" id="IPR001932">
    <property type="entry name" value="PPM-type_phosphatase-like_dom"/>
</dbReference>
<evidence type="ECO:0000256" key="2">
    <source>
        <dbReference type="ARBA" id="ARBA00022490"/>
    </source>
</evidence>
<evidence type="ECO:0000256" key="1">
    <source>
        <dbReference type="ARBA" id="ARBA00004496"/>
    </source>
</evidence>
<protein>
    <recommendedName>
        <fullName evidence="8">PPM-type phosphatase domain-containing protein</fullName>
    </recommendedName>
</protein>
<feature type="transmembrane region" description="Helical" evidence="7">
    <location>
        <begin position="396"/>
        <end position="417"/>
    </location>
</feature>
<evidence type="ECO:0000256" key="4">
    <source>
        <dbReference type="ARBA" id="ARBA00022803"/>
    </source>
</evidence>
<dbReference type="PANTHER" id="PTHR46630">
    <property type="entry name" value="TETRATRICOPEPTIDE REPEAT PROTEIN 29"/>
    <property type="match status" value="1"/>
</dbReference>
<dbReference type="InterPro" id="IPR051476">
    <property type="entry name" value="Bac_ResReg_Asp_Phosphatase"/>
</dbReference>
<evidence type="ECO:0000256" key="5">
    <source>
        <dbReference type="ARBA" id="ARBA00038253"/>
    </source>
</evidence>
<dbReference type="EMBL" id="BAABJX010000032">
    <property type="protein sequence ID" value="GAA4835934.1"/>
    <property type="molecule type" value="Genomic_DNA"/>
</dbReference>
<organism evidence="9 10">
    <name type="scientific">Algivirga pacifica</name>
    <dbReference type="NCBI Taxonomy" id="1162670"/>
    <lineage>
        <taxon>Bacteria</taxon>
        <taxon>Pseudomonadati</taxon>
        <taxon>Bacteroidota</taxon>
        <taxon>Cytophagia</taxon>
        <taxon>Cytophagales</taxon>
        <taxon>Flammeovirgaceae</taxon>
        <taxon>Algivirga</taxon>
    </lineage>
</organism>
<feature type="coiled-coil region" evidence="6">
    <location>
        <begin position="361"/>
        <end position="390"/>
    </location>
</feature>
<proteinExistence type="inferred from homology"/>
<feature type="coiled-coil region" evidence="6">
    <location>
        <begin position="436"/>
        <end position="467"/>
    </location>
</feature>
<evidence type="ECO:0000313" key="9">
    <source>
        <dbReference type="EMBL" id="GAA4835934.1"/>
    </source>
</evidence>
<accession>A0ABP9DBC4</accession>
<keyword evidence="7" id="KW-0812">Transmembrane</keyword>
<feature type="domain" description="PPM-type phosphatase" evidence="8">
    <location>
        <begin position="522"/>
        <end position="710"/>
    </location>
</feature>
<dbReference type="SUPFAM" id="SSF48452">
    <property type="entry name" value="TPR-like"/>
    <property type="match status" value="2"/>
</dbReference>
<evidence type="ECO:0000256" key="6">
    <source>
        <dbReference type="SAM" id="Coils"/>
    </source>
</evidence>
<dbReference type="Gene3D" id="1.25.40.10">
    <property type="entry name" value="Tetratricopeptide repeat domain"/>
    <property type="match status" value="1"/>
</dbReference>
<dbReference type="Proteomes" id="UP001500298">
    <property type="component" value="Unassembled WGS sequence"/>
</dbReference>
<comment type="similarity">
    <text evidence="5">Belongs to the Rap family.</text>
</comment>
<name>A0ABP9DBC4_9BACT</name>
<gene>
    <name evidence="9" type="ORF">GCM10023331_21480</name>
</gene>
<sequence length="739" mass="85241">MRINSYSKLIVLTILLLMKNFPSFGGVKADSLAILDTADVYTVYQKTNVDVTFNPSLSIYHGKRIIAYSETHGWKKGQLMGHIQVGMAEFKLGKIDRAIGLLKQGLELYGKGPVDSVQIHAYNLLGNLYRVTGRHVEAQKSHYKALRMCQDLPDDKEFMSAYNGLGHVFLVRANYMLAESYYMKGMKVAQRLGDLQSLATVSVNMGNMFLMQDSTLKAIERFENALDYWGKDGFTYGKVWAEYKLGNAYRLREEYRLALQHLRIAQQGAQEIHFNRGMAAVDIALGQCYREMGLISKGERLLKSGLAIAEEAKMIELLPVAYDDLYHLYHKSNNYEKAFEYLHRLKVLNDSLYTKEKEGVIRKLENTYQLEQKEEENKDLKQENKEQESVIFWQKVLGYIVVFSLLIFCVFALVLYLENKRKRIANMELSSTNIDLQEKQQLLLEQKQHLQEVSRELQIKKEDLEDSLSYASTIQSALLPLERDIEGCFSEHFILYKPMQYVSGDFYWMHTEEIDGEHLDFFVVADCTGHGVSGAFMSVLGNSILRESVIQKKLKDPSDILMKVGEVLEEHLKPTETKSFDSMEMGICVINRQKGVLRFASSGIPLIYFRGNTMCKLRGDKTKFDLLKKNKGKYVVHEIDLSTDLTFYMYSDGYQDQFGGRRGKKLLSRRFRKVIEKIHHLPMQRQFQELDRLHLQWKGDEDQTDDILVFGACCNVYSLEHNSQKTSTYQALEEMPSKI</sequence>
<evidence type="ECO:0000256" key="7">
    <source>
        <dbReference type="SAM" id="Phobius"/>
    </source>
</evidence>
<comment type="subcellular location">
    <subcellularLocation>
        <location evidence="1">Cytoplasm</location>
    </subcellularLocation>
</comment>
<evidence type="ECO:0000259" key="8">
    <source>
        <dbReference type="Pfam" id="PF07228"/>
    </source>
</evidence>
<keyword evidence="6" id="KW-0175">Coiled coil</keyword>
<dbReference type="InterPro" id="IPR019734">
    <property type="entry name" value="TPR_rpt"/>
</dbReference>
<dbReference type="Pfam" id="PF07228">
    <property type="entry name" value="SpoIIE"/>
    <property type="match status" value="1"/>
</dbReference>
<keyword evidence="3" id="KW-0677">Repeat</keyword>